<name>A0A0F9L9W3_9ZZZZ</name>
<feature type="compositionally biased region" description="Polar residues" evidence="1">
    <location>
        <begin position="567"/>
        <end position="577"/>
    </location>
</feature>
<evidence type="ECO:0000313" key="2">
    <source>
        <dbReference type="EMBL" id="KKM24405.1"/>
    </source>
</evidence>
<organism evidence="2">
    <name type="scientific">marine sediment metagenome</name>
    <dbReference type="NCBI Taxonomy" id="412755"/>
    <lineage>
        <taxon>unclassified sequences</taxon>
        <taxon>metagenomes</taxon>
        <taxon>ecological metagenomes</taxon>
    </lineage>
</organism>
<comment type="caution">
    <text evidence="2">The sequence shown here is derived from an EMBL/GenBank/DDBJ whole genome shotgun (WGS) entry which is preliminary data.</text>
</comment>
<protein>
    <submittedName>
        <fullName evidence="2">Uncharacterized protein</fullName>
    </submittedName>
</protein>
<feature type="region of interest" description="Disordered" evidence="1">
    <location>
        <begin position="540"/>
        <end position="589"/>
    </location>
</feature>
<evidence type="ECO:0000256" key="1">
    <source>
        <dbReference type="SAM" id="MobiDB-lite"/>
    </source>
</evidence>
<sequence>AYSHLIHEQNNKLSFPARLQKLVKLWYTMNEAPFQHQQILLRLWASGFFDKGYGREHLINLIDRGVGTIVPFLVEGDPKVMVETLVGNYKAWAYTTQLALNFFIQQMELADTVLIQAAINSMFGAGITRTFTEYDRRVTLEDEVIKAGRPTVKVIHDTDYVGDPIARDREDFAFEGDIYKLPTEYAKELFSKHADLILPDCKLIGDYSPKKISDPNFNRNKWSLRDQTTFIDIYLFDENRTVTIMPEGHTAKILRSVEEDGPKVSPYDYLGYKYFPGHPVPIPPAWFWHDSDVSMNTVAKTGREQAEAQKNLILTEAPNKKLGEQVTNAKNMDVLQVKDSQGIQQISLGGMNPENANWMAFVESVFDKSGGTEPIMRGAGTNSPTLGQDQMLHQNASRIINNMYTRYHRFQTSILKKLAWRIWTDPTVYIPLIHEVPGVGTLPKIFSQADKVGEFYDFVFKIIPYSTQRMSPEVKYQRMMQFASQWVLPTMPLAAQQGAEFNIPEATNKMAAYLGFDDWNQLYRTAVPGQLDVVPYTMAKSGQKRPESNKSPGQGNDSFGALVGSREANSSSKQGQLAMSPVSASGGVK</sequence>
<dbReference type="EMBL" id="LAZR01012931">
    <property type="protein sequence ID" value="KKM24405.1"/>
    <property type="molecule type" value="Genomic_DNA"/>
</dbReference>
<proteinExistence type="predicted"/>
<dbReference type="AlphaFoldDB" id="A0A0F9L9W3"/>
<feature type="non-terminal residue" evidence="2">
    <location>
        <position position="1"/>
    </location>
</feature>
<gene>
    <name evidence="2" type="ORF">LCGC14_1605480</name>
</gene>
<reference evidence="2" key="1">
    <citation type="journal article" date="2015" name="Nature">
        <title>Complex archaea that bridge the gap between prokaryotes and eukaryotes.</title>
        <authorList>
            <person name="Spang A."/>
            <person name="Saw J.H."/>
            <person name="Jorgensen S.L."/>
            <person name="Zaremba-Niedzwiedzka K."/>
            <person name="Martijn J."/>
            <person name="Lind A.E."/>
            <person name="van Eijk R."/>
            <person name="Schleper C."/>
            <person name="Guy L."/>
            <person name="Ettema T.J."/>
        </authorList>
    </citation>
    <scope>NUCLEOTIDE SEQUENCE</scope>
</reference>
<accession>A0A0F9L9W3</accession>